<sequence>MKTKEWGLIKQLSAVGRLKMIDSVGSKAQVERLDYAQIDMSFIYGCQMNDAPGTFTYPLENFGPHKKTLKNMLTTPLILGLQLKGLREDYVFLYVQIATGEEFWLKD</sequence>
<keyword evidence="2" id="KW-1185">Reference proteome</keyword>
<proteinExistence type="predicted"/>
<reference evidence="1 2" key="1">
    <citation type="journal article" date="2009" name="Nat. Genet.">
        <title>The genome of the cucumber, Cucumis sativus L.</title>
        <authorList>
            <person name="Huang S."/>
            <person name="Li R."/>
            <person name="Zhang Z."/>
            <person name="Li L."/>
            <person name="Gu X."/>
            <person name="Fan W."/>
            <person name="Lucas W.J."/>
            <person name="Wang X."/>
            <person name="Xie B."/>
            <person name="Ni P."/>
            <person name="Ren Y."/>
            <person name="Zhu H."/>
            <person name="Li J."/>
            <person name="Lin K."/>
            <person name="Jin W."/>
            <person name="Fei Z."/>
            <person name="Li G."/>
            <person name="Staub J."/>
            <person name="Kilian A."/>
            <person name="van der Vossen E.A."/>
            <person name="Wu Y."/>
            <person name="Guo J."/>
            <person name="He J."/>
            <person name="Jia Z."/>
            <person name="Ren Y."/>
            <person name="Tian G."/>
            <person name="Lu Y."/>
            <person name="Ruan J."/>
            <person name="Qian W."/>
            <person name="Wang M."/>
            <person name="Huang Q."/>
            <person name="Li B."/>
            <person name="Xuan Z."/>
            <person name="Cao J."/>
            <person name="Asan"/>
            <person name="Wu Z."/>
            <person name="Zhang J."/>
            <person name="Cai Q."/>
            <person name="Bai Y."/>
            <person name="Zhao B."/>
            <person name="Han Y."/>
            <person name="Li Y."/>
            <person name="Li X."/>
            <person name="Wang S."/>
            <person name="Shi Q."/>
            <person name="Liu S."/>
            <person name="Cho W.K."/>
            <person name="Kim J.Y."/>
            <person name="Xu Y."/>
            <person name="Heller-Uszynska K."/>
            <person name="Miao H."/>
            <person name="Cheng Z."/>
            <person name="Zhang S."/>
            <person name="Wu J."/>
            <person name="Yang Y."/>
            <person name="Kang H."/>
            <person name="Li M."/>
            <person name="Liang H."/>
            <person name="Ren X."/>
            <person name="Shi Z."/>
            <person name="Wen M."/>
            <person name="Jian M."/>
            <person name="Yang H."/>
            <person name="Zhang G."/>
            <person name="Yang Z."/>
            <person name="Chen R."/>
            <person name="Liu S."/>
            <person name="Li J."/>
            <person name="Ma L."/>
            <person name="Liu H."/>
            <person name="Zhou Y."/>
            <person name="Zhao J."/>
            <person name="Fang X."/>
            <person name="Li G."/>
            <person name="Fang L."/>
            <person name="Li Y."/>
            <person name="Liu D."/>
            <person name="Zheng H."/>
            <person name="Zhang Y."/>
            <person name="Qin N."/>
            <person name="Li Z."/>
            <person name="Yang G."/>
            <person name="Yang S."/>
            <person name="Bolund L."/>
            <person name="Kristiansen K."/>
            <person name="Zheng H."/>
            <person name="Li S."/>
            <person name="Zhang X."/>
            <person name="Yang H."/>
            <person name="Wang J."/>
            <person name="Sun R."/>
            <person name="Zhang B."/>
            <person name="Jiang S."/>
            <person name="Wang J."/>
            <person name="Du Y."/>
            <person name="Li S."/>
        </authorList>
    </citation>
    <scope>NUCLEOTIDE SEQUENCE [LARGE SCALE GENOMIC DNA]</scope>
    <source>
        <strain evidence="2">cv. 9930</strain>
    </source>
</reference>
<accession>A0A0A0LDH1</accession>
<dbReference type="EMBL" id="CM002924">
    <property type="protein sequence ID" value="KGN58787.1"/>
    <property type="molecule type" value="Genomic_DNA"/>
</dbReference>
<dbReference type="Proteomes" id="UP000029981">
    <property type="component" value="Chromosome 3"/>
</dbReference>
<evidence type="ECO:0000313" key="2">
    <source>
        <dbReference type="Proteomes" id="UP000029981"/>
    </source>
</evidence>
<organism evidence="1 2">
    <name type="scientific">Cucumis sativus</name>
    <name type="common">Cucumber</name>
    <dbReference type="NCBI Taxonomy" id="3659"/>
    <lineage>
        <taxon>Eukaryota</taxon>
        <taxon>Viridiplantae</taxon>
        <taxon>Streptophyta</taxon>
        <taxon>Embryophyta</taxon>
        <taxon>Tracheophyta</taxon>
        <taxon>Spermatophyta</taxon>
        <taxon>Magnoliopsida</taxon>
        <taxon>eudicotyledons</taxon>
        <taxon>Gunneridae</taxon>
        <taxon>Pentapetalae</taxon>
        <taxon>rosids</taxon>
        <taxon>fabids</taxon>
        <taxon>Cucurbitales</taxon>
        <taxon>Cucurbitaceae</taxon>
        <taxon>Benincaseae</taxon>
        <taxon>Cucumis</taxon>
    </lineage>
</organism>
<evidence type="ECO:0000313" key="1">
    <source>
        <dbReference type="EMBL" id="KGN58787.1"/>
    </source>
</evidence>
<protein>
    <submittedName>
        <fullName evidence="1">Uncharacterized protein</fullName>
    </submittedName>
</protein>
<gene>
    <name evidence="1" type="ORF">Csa_3G732450</name>
</gene>
<name>A0A0A0LDH1_CUCSA</name>
<reference evidence="1 2" key="4">
    <citation type="journal article" date="2011" name="BMC Genomics">
        <title>RNA-Seq improves annotation of protein-coding genes in the cucumber genome.</title>
        <authorList>
            <person name="Li Z."/>
            <person name="Zhang Z."/>
            <person name="Yan P."/>
            <person name="Huang S."/>
            <person name="Fei Z."/>
            <person name="Lin K."/>
        </authorList>
    </citation>
    <scope>NUCLEOTIDE SEQUENCE [LARGE SCALE GENOMIC DNA]</scope>
    <source>
        <strain evidence="2">cv. 9930</strain>
    </source>
</reference>
<reference evidence="1 2" key="2">
    <citation type="journal article" date="2009" name="PLoS ONE">
        <title>An integrated genetic and cytogenetic map of the cucumber genome.</title>
        <authorList>
            <person name="Ren Y."/>
            <person name="Zhang Z."/>
            <person name="Liu J."/>
            <person name="Staub J.E."/>
            <person name="Han Y."/>
            <person name="Cheng Z."/>
            <person name="Li X."/>
            <person name="Lu J."/>
            <person name="Miao H."/>
            <person name="Kang H."/>
            <person name="Xie B."/>
            <person name="Gu X."/>
            <person name="Wang X."/>
            <person name="Du Y."/>
            <person name="Jin W."/>
            <person name="Huang S."/>
        </authorList>
    </citation>
    <scope>NUCLEOTIDE SEQUENCE [LARGE SCALE GENOMIC DNA]</scope>
    <source>
        <strain evidence="2">cv. 9930</strain>
    </source>
</reference>
<reference evidence="1 2" key="3">
    <citation type="journal article" date="2010" name="BMC Genomics">
        <title>Transcriptome sequencing and comparative analysis of cucumber flowers with different sex types.</title>
        <authorList>
            <person name="Guo S."/>
            <person name="Zheng Y."/>
            <person name="Joung J.G."/>
            <person name="Liu S."/>
            <person name="Zhang Z."/>
            <person name="Crasta O.R."/>
            <person name="Sobral B.W."/>
            <person name="Xu Y."/>
            <person name="Huang S."/>
            <person name="Fei Z."/>
        </authorList>
    </citation>
    <scope>NUCLEOTIDE SEQUENCE [LARGE SCALE GENOMIC DNA]</scope>
    <source>
        <strain evidence="2">cv. 9930</strain>
    </source>
</reference>
<dbReference type="Gramene" id="KGN58787">
    <property type="protein sequence ID" value="KGN58787"/>
    <property type="gene ID" value="Csa_3G732450"/>
</dbReference>
<dbReference type="AlphaFoldDB" id="A0A0A0LDH1"/>